<accession>A0A7T5RJW7</accession>
<dbReference type="GO" id="GO:0050577">
    <property type="term" value="F:GDP-L-fucose synthase activity"/>
    <property type="evidence" value="ECO:0007669"/>
    <property type="project" value="TreeGrafter"/>
</dbReference>
<dbReference type="AlphaFoldDB" id="A0A7T5RJW7"/>
<sequence length="325" mass="36671">MKKRRVLICGASGFIGRNFFEALSQRDDLDVYGTFATDRGDLTLSPRLIAADLTRQEDVTRLLREKYDVLIMAAAITSGVKDIVSRPEIHVTDNAVMNSWVLRSAFDYCVPHVVFLSCAVVYQMNTGRILKEEDLDLNQGPYEKYFGGAWMKIFSEKQCEFFARLGRNKFTVVRHSNIYGPYDKFGSEGAHVTATVITRALETPEGRVFTLGGDGSEERDLLYVADLTRFLEMAIDKQSSAYEIFNVGLGETISVRALADKIIGLSGRMVRIHFDPAGPTIPTKLKLDISKAGEKLGWSPQISLDEGLQKTIQWYRDHILKRRKR</sequence>
<evidence type="ECO:0000259" key="1">
    <source>
        <dbReference type="Pfam" id="PF01370"/>
    </source>
</evidence>
<dbReference type="Gene3D" id="3.90.25.10">
    <property type="entry name" value="UDP-galactose 4-epimerase, domain 1"/>
    <property type="match status" value="1"/>
</dbReference>
<name>A0A7T5RJW7_9BACT</name>
<dbReference type="PANTHER" id="PTHR43238">
    <property type="entry name" value="GDP-L-FUCOSE SYNTHASE"/>
    <property type="match status" value="1"/>
</dbReference>
<reference evidence="2 3" key="1">
    <citation type="submission" date="2020-07" db="EMBL/GenBank/DDBJ databases">
        <title>Huge and variable diversity of episymbiotic CPR bacteria and DPANN archaea in groundwater ecosystems.</title>
        <authorList>
            <person name="He C.Y."/>
            <person name="Keren R."/>
            <person name="Whittaker M."/>
            <person name="Farag I.F."/>
            <person name="Doudna J."/>
            <person name="Cate J.H.D."/>
            <person name="Banfield J.F."/>
        </authorList>
    </citation>
    <scope>NUCLEOTIDE SEQUENCE [LARGE SCALE GENOMIC DNA]</scope>
    <source>
        <strain evidence="2">NC_groundwater_541_Ag_S-0.1um_46_50</strain>
    </source>
</reference>
<dbReference type="SUPFAM" id="SSF51735">
    <property type="entry name" value="NAD(P)-binding Rossmann-fold domains"/>
    <property type="match status" value="1"/>
</dbReference>
<organism evidence="2 3">
    <name type="scientific">Candidatus Sungiibacteriota bacterium</name>
    <dbReference type="NCBI Taxonomy" id="2750080"/>
    <lineage>
        <taxon>Bacteria</taxon>
        <taxon>Candidatus Sungiibacteriota</taxon>
    </lineage>
</organism>
<dbReference type="PANTHER" id="PTHR43238:SF1">
    <property type="entry name" value="GDP-L-FUCOSE SYNTHASE"/>
    <property type="match status" value="1"/>
</dbReference>
<evidence type="ECO:0000313" key="2">
    <source>
        <dbReference type="EMBL" id="QQG45449.1"/>
    </source>
</evidence>
<feature type="domain" description="NAD-dependent epimerase/dehydratase" evidence="1">
    <location>
        <begin position="6"/>
        <end position="248"/>
    </location>
</feature>
<dbReference type="Pfam" id="PF01370">
    <property type="entry name" value="Epimerase"/>
    <property type="match status" value="1"/>
</dbReference>
<dbReference type="Proteomes" id="UP000595618">
    <property type="component" value="Chromosome"/>
</dbReference>
<dbReference type="EMBL" id="CP066690">
    <property type="protein sequence ID" value="QQG45449.1"/>
    <property type="molecule type" value="Genomic_DNA"/>
</dbReference>
<dbReference type="InterPro" id="IPR036291">
    <property type="entry name" value="NAD(P)-bd_dom_sf"/>
</dbReference>
<proteinExistence type="predicted"/>
<protein>
    <submittedName>
        <fullName evidence="2">NAD(P)-dependent oxidoreductase</fullName>
    </submittedName>
</protein>
<gene>
    <name evidence="2" type="ORF">HYW89_00730</name>
</gene>
<evidence type="ECO:0000313" key="3">
    <source>
        <dbReference type="Proteomes" id="UP000595618"/>
    </source>
</evidence>
<dbReference type="Gene3D" id="3.40.50.720">
    <property type="entry name" value="NAD(P)-binding Rossmann-like Domain"/>
    <property type="match status" value="1"/>
</dbReference>
<dbReference type="InterPro" id="IPR001509">
    <property type="entry name" value="Epimerase_deHydtase"/>
</dbReference>